<protein>
    <submittedName>
        <fullName evidence="1">Uncharacterized protein</fullName>
    </submittedName>
</protein>
<sequence>MTVTNLTQLCESQVACRGYDWMACEDGYYGYVNSAYYANNVSCIVTSYYKSSSNKSRAVSAWIFVMLIIASVANAMQVSNGTNAVDYEGVDVFYTTLEEFHSFIVPDPFAQPGLYISNTTGDAFYATDKRAGELNQTAYSSKRILCADADIRSWYMVD</sequence>
<gene>
    <name evidence="1" type="ORF">V1525DRAFT_422275</name>
</gene>
<reference evidence="2" key="1">
    <citation type="journal article" date="2024" name="Front. Bioeng. Biotechnol.">
        <title>Genome-scale model development and genomic sequencing of the oleaginous clade Lipomyces.</title>
        <authorList>
            <person name="Czajka J.J."/>
            <person name="Han Y."/>
            <person name="Kim J."/>
            <person name="Mondo S.J."/>
            <person name="Hofstad B.A."/>
            <person name="Robles A."/>
            <person name="Haridas S."/>
            <person name="Riley R."/>
            <person name="LaButti K."/>
            <person name="Pangilinan J."/>
            <person name="Andreopoulos W."/>
            <person name="Lipzen A."/>
            <person name="Yan J."/>
            <person name="Wang M."/>
            <person name="Ng V."/>
            <person name="Grigoriev I.V."/>
            <person name="Spatafora J.W."/>
            <person name="Magnuson J.K."/>
            <person name="Baker S.E."/>
            <person name="Pomraning K.R."/>
        </authorList>
    </citation>
    <scope>NUCLEOTIDE SEQUENCE [LARGE SCALE GENOMIC DNA]</scope>
    <source>
        <strain evidence="2">CBS 7786</strain>
    </source>
</reference>
<name>A0ACC3SSZ3_LIPKO</name>
<evidence type="ECO:0000313" key="2">
    <source>
        <dbReference type="Proteomes" id="UP001433508"/>
    </source>
</evidence>
<keyword evidence="2" id="KW-1185">Reference proteome</keyword>
<dbReference type="Proteomes" id="UP001433508">
    <property type="component" value="Unassembled WGS sequence"/>
</dbReference>
<dbReference type="EMBL" id="MU971479">
    <property type="protein sequence ID" value="KAK9234410.1"/>
    <property type="molecule type" value="Genomic_DNA"/>
</dbReference>
<accession>A0ACC3SSZ3</accession>
<proteinExistence type="predicted"/>
<comment type="caution">
    <text evidence="1">The sequence shown here is derived from an EMBL/GenBank/DDBJ whole genome shotgun (WGS) entry which is preliminary data.</text>
</comment>
<evidence type="ECO:0000313" key="1">
    <source>
        <dbReference type="EMBL" id="KAK9234410.1"/>
    </source>
</evidence>
<organism evidence="1 2">
    <name type="scientific">Lipomyces kononenkoae</name>
    <name type="common">Yeast</name>
    <dbReference type="NCBI Taxonomy" id="34357"/>
    <lineage>
        <taxon>Eukaryota</taxon>
        <taxon>Fungi</taxon>
        <taxon>Dikarya</taxon>
        <taxon>Ascomycota</taxon>
        <taxon>Saccharomycotina</taxon>
        <taxon>Lipomycetes</taxon>
        <taxon>Lipomycetales</taxon>
        <taxon>Lipomycetaceae</taxon>
        <taxon>Lipomyces</taxon>
    </lineage>
</organism>